<dbReference type="NCBIfam" id="TIGR00229">
    <property type="entry name" value="sensory_box"/>
    <property type="match status" value="1"/>
</dbReference>
<keyword evidence="3 9" id="KW-0597">Phosphoprotein</keyword>
<keyword evidence="4" id="KW-0808">Transferase</keyword>
<evidence type="ECO:0000256" key="4">
    <source>
        <dbReference type="ARBA" id="ARBA00022679"/>
    </source>
</evidence>
<evidence type="ECO:0000313" key="15">
    <source>
        <dbReference type="Proteomes" id="UP000614424"/>
    </source>
</evidence>
<dbReference type="Pfam" id="PF08448">
    <property type="entry name" value="PAS_4"/>
    <property type="match status" value="1"/>
</dbReference>
<dbReference type="PROSITE" id="PS50110">
    <property type="entry name" value="RESPONSE_REGULATORY"/>
    <property type="match status" value="1"/>
</dbReference>
<dbReference type="Proteomes" id="UP000614424">
    <property type="component" value="Unassembled WGS sequence"/>
</dbReference>
<evidence type="ECO:0000256" key="1">
    <source>
        <dbReference type="ARBA" id="ARBA00000085"/>
    </source>
</evidence>
<protein>
    <recommendedName>
        <fullName evidence="2">histidine kinase</fullName>
        <ecNumber evidence="2">2.7.13.3</ecNumber>
    </recommendedName>
</protein>
<proteinExistence type="predicted"/>
<gene>
    <name evidence="14" type="ORF">H8E41_00450</name>
</gene>
<dbReference type="InterPro" id="IPR013656">
    <property type="entry name" value="PAS_4"/>
</dbReference>
<keyword evidence="5" id="KW-0547">Nucleotide-binding</keyword>
<feature type="domain" description="PAS" evidence="12">
    <location>
        <begin position="235"/>
        <end position="308"/>
    </location>
</feature>
<dbReference type="Gene3D" id="3.30.565.10">
    <property type="entry name" value="Histidine kinase-like ATPase, C-terminal domain"/>
    <property type="match status" value="1"/>
</dbReference>
<dbReference type="Gene3D" id="3.30.450.20">
    <property type="entry name" value="PAS domain"/>
    <property type="match status" value="2"/>
</dbReference>
<dbReference type="InterPro" id="IPR001789">
    <property type="entry name" value="Sig_transdc_resp-reg_receiver"/>
</dbReference>
<dbReference type="SMART" id="SM00388">
    <property type="entry name" value="HisKA"/>
    <property type="match status" value="1"/>
</dbReference>
<dbReference type="EMBL" id="JACNJZ010000025">
    <property type="protein sequence ID" value="MBC8316345.1"/>
    <property type="molecule type" value="Genomic_DNA"/>
</dbReference>
<dbReference type="InterPro" id="IPR013767">
    <property type="entry name" value="PAS_fold"/>
</dbReference>
<dbReference type="InterPro" id="IPR036097">
    <property type="entry name" value="HisK_dim/P_sf"/>
</dbReference>
<evidence type="ECO:0000256" key="8">
    <source>
        <dbReference type="ARBA" id="ARBA00023012"/>
    </source>
</evidence>
<dbReference type="InterPro" id="IPR003661">
    <property type="entry name" value="HisK_dim/P_dom"/>
</dbReference>
<evidence type="ECO:0000259" key="13">
    <source>
        <dbReference type="PROSITE" id="PS50113"/>
    </source>
</evidence>
<dbReference type="Pfam" id="PF00512">
    <property type="entry name" value="HisKA"/>
    <property type="match status" value="1"/>
</dbReference>
<dbReference type="InterPro" id="IPR004358">
    <property type="entry name" value="Sig_transdc_His_kin-like_C"/>
</dbReference>
<dbReference type="PROSITE" id="PS50112">
    <property type="entry name" value="PAS"/>
    <property type="match status" value="1"/>
</dbReference>
<evidence type="ECO:0000256" key="9">
    <source>
        <dbReference type="PROSITE-ProRule" id="PRU00169"/>
    </source>
</evidence>
<keyword evidence="8" id="KW-0902">Two-component regulatory system</keyword>
<accession>A0A8J6NBQ6</accession>
<dbReference type="InterPro" id="IPR011006">
    <property type="entry name" value="CheY-like_superfamily"/>
</dbReference>
<evidence type="ECO:0000259" key="12">
    <source>
        <dbReference type="PROSITE" id="PS50112"/>
    </source>
</evidence>
<dbReference type="PROSITE" id="PS50113">
    <property type="entry name" value="PAC"/>
    <property type="match status" value="1"/>
</dbReference>
<reference evidence="14 15" key="1">
    <citation type="submission" date="2020-08" db="EMBL/GenBank/DDBJ databases">
        <title>Bridging the membrane lipid divide: bacteria of the FCB group superphylum have the potential to synthesize archaeal ether lipids.</title>
        <authorList>
            <person name="Villanueva L."/>
            <person name="Von Meijenfeldt F.A.B."/>
            <person name="Westbye A.B."/>
            <person name="Yadav S."/>
            <person name="Hopmans E.C."/>
            <person name="Dutilh B.E."/>
            <person name="Sinninghe Damste J.S."/>
        </authorList>
    </citation>
    <scope>NUCLEOTIDE SEQUENCE [LARGE SCALE GENOMIC DNA]</scope>
    <source>
        <strain evidence="14">NIOZ-UU47</strain>
    </source>
</reference>
<dbReference type="PANTHER" id="PTHR43065">
    <property type="entry name" value="SENSOR HISTIDINE KINASE"/>
    <property type="match status" value="1"/>
</dbReference>
<dbReference type="EC" id="2.7.13.3" evidence="2"/>
<feature type="domain" description="Histidine kinase" evidence="10">
    <location>
        <begin position="378"/>
        <end position="594"/>
    </location>
</feature>
<dbReference type="PRINTS" id="PR00344">
    <property type="entry name" value="BCTRLSENSOR"/>
</dbReference>
<dbReference type="SMART" id="SM00387">
    <property type="entry name" value="HATPase_c"/>
    <property type="match status" value="1"/>
</dbReference>
<dbReference type="Pfam" id="PF02518">
    <property type="entry name" value="HATPase_c"/>
    <property type="match status" value="1"/>
</dbReference>
<evidence type="ECO:0000256" key="3">
    <source>
        <dbReference type="ARBA" id="ARBA00022553"/>
    </source>
</evidence>
<evidence type="ECO:0000256" key="2">
    <source>
        <dbReference type="ARBA" id="ARBA00012438"/>
    </source>
</evidence>
<evidence type="ECO:0000313" key="14">
    <source>
        <dbReference type="EMBL" id="MBC8316345.1"/>
    </source>
</evidence>
<dbReference type="Pfam" id="PF00989">
    <property type="entry name" value="PAS"/>
    <property type="match status" value="1"/>
</dbReference>
<feature type="non-terminal residue" evidence="14">
    <location>
        <position position="703"/>
    </location>
</feature>
<dbReference type="InterPro" id="IPR036890">
    <property type="entry name" value="HATPase_C_sf"/>
</dbReference>
<dbReference type="Pfam" id="PF00072">
    <property type="entry name" value="Response_reg"/>
    <property type="match status" value="1"/>
</dbReference>
<dbReference type="InterPro" id="IPR005467">
    <property type="entry name" value="His_kinase_dom"/>
</dbReference>
<name>A0A8J6NBQ6_9BACT</name>
<dbReference type="SUPFAM" id="SSF47384">
    <property type="entry name" value="Homodimeric domain of signal transducing histidine kinase"/>
    <property type="match status" value="1"/>
</dbReference>
<keyword evidence="6" id="KW-0418">Kinase</keyword>
<keyword evidence="7" id="KW-0067">ATP-binding</keyword>
<evidence type="ECO:0000256" key="6">
    <source>
        <dbReference type="ARBA" id="ARBA00022777"/>
    </source>
</evidence>
<dbReference type="InterPro" id="IPR035965">
    <property type="entry name" value="PAS-like_dom_sf"/>
</dbReference>
<dbReference type="PROSITE" id="PS50109">
    <property type="entry name" value="HIS_KIN"/>
    <property type="match status" value="1"/>
</dbReference>
<dbReference type="InterPro" id="IPR000700">
    <property type="entry name" value="PAS-assoc_C"/>
</dbReference>
<dbReference type="GO" id="GO:0005524">
    <property type="term" value="F:ATP binding"/>
    <property type="evidence" value="ECO:0007669"/>
    <property type="project" value="UniProtKB-KW"/>
</dbReference>
<dbReference type="InterPro" id="IPR000014">
    <property type="entry name" value="PAS"/>
</dbReference>
<feature type="domain" description="Response regulatory" evidence="11">
    <location>
        <begin position="614"/>
        <end position="703"/>
    </location>
</feature>
<sequence>MTTQELLHYAKQALDEPDSALLQAESVGQFAPIAEFLHELIEENRALKTSQQNTVAYLRQKIDQLLMVIGTIPLRPEELDDDTLISLDPVGIIAESFTQILDHQRQINEELEIAKEEIEVIFESIGGGILVLDKNKQILSYNKMFEDMFCPPGATIKGSFCSDLICKGFPPEGCVLDEVEKEGKAVLKDECFQDERSYSIVASPVKDKAGKLVRSVMLYMDITELALAKAEVFEEKERLSLTLESIAEGVVATDMHGCVTLMNQVAEKLTGFKEEEAVGRPVCEVLHIFEKGEQQSCSQMFKALLRDDGKVERIANTMLSSQDGDEKLITISAAPIRKQDQETSGAILVFRDITHEKKMEEEMQKATKIESLGVLAGGIAHDFNNLLTSILGNISLAKAFSSSDEKITKLLNDAEKGSFRAKNLTQQLLTFARGGAPITTLASTSTLIIESAQFSSSGSKIKCDFDIPEELWSVEVDEVQVGQVIQNLVINADQAMHSGGIVQIAAGNLVVYANSDLALEPGNYIKISVKDDGQGIERKHLGKIFDPYFTTKATGNGLGLAICYSVMKKHHGLIDVESEPGAGSTFCLYLPATEETKTSQSSQDQENPVGGQGRILVMDDEEIVRDVAAQMLSVLGYQVDESSNGEETIELYLKAQKSGQPYDAVIMDLTIPGGMGGKETIVKLREIDPLVKAIVSSGYANDP</sequence>
<dbReference type="GO" id="GO:0000155">
    <property type="term" value="F:phosphorelay sensor kinase activity"/>
    <property type="evidence" value="ECO:0007669"/>
    <property type="project" value="InterPro"/>
</dbReference>
<feature type="domain" description="PAC" evidence="13">
    <location>
        <begin position="313"/>
        <end position="365"/>
    </location>
</feature>
<dbReference type="GO" id="GO:0006355">
    <property type="term" value="P:regulation of DNA-templated transcription"/>
    <property type="evidence" value="ECO:0007669"/>
    <property type="project" value="InterPro"/>
</dbReference>
<dbReference type="SUPFAM" id="SSF55874">
    <property type="entry name" value="ATPase domain of HSP90 chaperone/DNA topoisomerase II/histidine kinase"/>
    <property type="match status" value="1"/>
</dbReference>
<dbReference type="CDD" id="cd00130">
    <property type="entry name" value="PAS"/>
    <property type="match status" value="1"/>
</dbReference>
<dbReference type="SUPFAM" id="SSF55785">
    <property type="entry name" value="PYP-like sensor domain (PAS domain)"/>
    <property type="match status" value="2"/>
</dbReference>
<evidence type="ECO:0000256" key="7">
    <source>
        <dbReference type="ARBA" id="ARBA00022840"/>
    </source>
</evidence>
<comment type="caution">
    <text evidence="14">The sequence shown here is derived from an EMBL/GenBank/DDBJ whole genome shotgun (WGS) entry which is preliminary data.</text>
</comment>
<organism evidence="14 15">
    <name type="scientific">Candidatus Desulfobia pelagia</name>
    <dbReference type="NCBI Taxonomy" id="2841692"/>
    <lineage>
        <taxon>Bacteria</taxon>
        <taxon>Pseudomonadati</taxon>
        <taxon>Thermodesulfobacteriota</taxon>
        <taxon>Desulfobulbia</taxon>
        <taxon>Desulfobulbales</taxon>
        <taxon>Desulfobulbaceae</taxon>
        <taxon>Candidatus Desulfobia</taxon>
    </lineage>
</organism>
<comment type="catalytic activity">
    <reaction evidence="1">
        <text>ATP + protein L-histidine = ADP + protein N-phospho-L-histidine.</text>
        <dbReference type="EC" id="2.7.13.3"/>
    </reaction>
</comment>
<evidence type="ECO:0000256" key="5">
    <source>
        <dbReference type="ARBA" id="ARBA00022741"/>
    </source>
</evidence>
<dbReference type="SMART" id="SM00091">
    <property type="entry name" value="PAS"/>
    <property type="match status" value="2"/>
</dbReference>
<evidence type="ECO:0000259" key="11">
    <source>
        <dbReference type="PROSITE" id="PS50110"/>
    </source>
</evidence>
<dbReference type="PANTHER" id="PTHR43065:SF42">
    <property type="entry name" value="TWO-COMPONENT SENSOR PPRA"/>
    <property type="match status" value="1"/>
</dbReference>
<dbReference type="InterPro" id="IPR003594">
    <property type="entry name" value="HATPase_dom"/>
</dbReference>
<feature type="modified residue" description="4-aspartylphosphate" evidence="9">
    <location>
        <position position="668"/>
    </location>
</feature>
<dbReference type="CDD" id="cd00082">
    <property type="entry name" value="HisKA"/>
    <property type="match status" value="1"/>
</dbReference>
<dbReference type="SUPFAM" id="SSF52172">
    <property type="entry name" value="CheY-like"/>
    <property type="match status" value="1"/>
</dbReference>
<dbReference type="Gene3D" id="3.40.50.2300">
    <property type="match status" value="1"/>
</dbReference>
<dbReference type="Gene3D" id="1.10.287.130">
    <property type="match status" value="1"/>
</dbReference>
<evidence type="ECO:0000259" key="10">
    <source>
        <dbReference type="PROSITE" id="PS50109"/>
    </source>
</evidence>
<dbReference type="AlphaFoldDB" id="A0A8J6NBQ6"/>